<dbReference type="InterPro" id="IPR000198">
    <property type="entry name" value="RhoGAP_dom"/>
</dbReference>
<protein>
    <recommendedName>
        <fullName evidence="3">Rho-GAP domain-containing protein</fullName>
    </recommendedName>
</protein>
<dbReference type="GO" id="GO:0005096">
    <property type="term" value="F:GTPase activator activity"/>
    <property type="evidence" value="ECO:0007669"/>
    <property type="project" value="UniProtKB-KW"/>
</dbReference>
<dbReference type="EMBL" id="LBMM01010644">
    <property type="protein sequence ID" value="KMQ87339.1"/>
    <property type="molecule type" value="Genomic_DNA"/>
</dbReference>
<gene>
    <name evidence="4" type="ORF">RF55_13391</name>
</gene>
<dbReference type="STRING" id="67767.A0A0J7KAN1"/>
<comment type="caution">
    <text evidence="4">The sequence shown here is derived from an EMBL/GenBank/DDBJ whole genome shotgun (WGS) entry which is preliminary data.</text>
</comment>
<feature type="compositionally biased region" description="Basic and acidic residues" evidence="2">
    <location>
        <begin position="20"/>
        <end position="58"/>
    </location>
</feature>
<dbReference type="CDD" id="cd04381">
    <property type="entry name" value="RhoGap_RalBP1"/>
    <property type="match status" value="1"/>
</dbReference>
<dbReference type="PROSITE" id="PS50238">
    <property type="entry name" value="RHOGAP"/>
    <property type="match status" value="1"/>
</dbReference>
<dbReference type="PANTHER" id="PTHR12783:SF5">
    <property type="entry name" value="RALA-BINDING PROTEIN 1"/>
    <property type="match status" value="1"/>
</dbReference>
<dbReference type="Pfam" id="PF00620">
    <property type="entry name" value="RhoGAP"/>
    <property type="match status" value="1"/>
</dbReference>
<feature type="compositionally biased region" description="Polar residues" evidence="2">
    <location>
        <begin position="459"/>
        <end position="468"/>
    </location>
</feature>
<keyword evidence="1" id="KW-0343">GTPase activation</keyword>
<feature type="region of interest" description="Disordered" evidence="2">
    <location>
        <begin position="1"/>
        <end position="156"/>
    </location>
</feature>
<feature type="region of interest" description="Disordered" evidence="2">
    <location>
        <begin position="420"/>
        <end position="478"/>
    </location>
</feature>
<dbReference type="SMART" id="SM00324">
    <property type="entry name" value="RhoGAP"/>
    <property type="match status" value="1"/>
</dbReference>
<reference evidence="4 5" key="1">
    <citation type="submission" date="2015-04" db="EMBL/GenBank/DDBJ databases">
        <title>Lasius niger genome sequencing.</title>
        <authorList>
            <person name="Konorov E.A."/>
            <person name="Nikitin M.A."/>
            <person name="Kirill M.V."/>
            <person name="Chang P."/>
        </authorList>
    </citation>
    <scope>NUCLEOTIDE SEQUENCE [LARGE SCALE GENOMIC DNA]</scope>
    <source>
        <tissue evidence="4">Whole</tissue>
    </source>
</reference>
<dbReference type="Proteomes" id="UP000036403">
    <property type="component" value="Unassembled WGS sequence"/>
</dbReference>
<proteinExistence type="predicted"/>
<keyword evidence="5" id="KW-1185">Reference proteome</keyword>
<dbReference type="GO" id="GO:0031267">
    <property type="term" value="F:small GTPase binding"/>
    <property type="evidence" value="ECO:0007669"/>
    <property type="project" value="InterPro"/>
</dbReference>
<dbReference type="OrthoDB" id="10033734at2759"/>
<evidence type="ECO:0000313" key="5">
    <source>
        <dbReference type="Proteomes" id="UP000036403"/>
    </source>
</evidence>
<sequence length="651" mass="73982">MDFESPDVEKEFPGLYASESARKSNESDFSDEGSHDKHSKKELLGGKRKDKKDRKDRGYATLEGESSPDEDQETKSPSKSKKTKAFKFPSKKEKREKSREKEAKEKDTEKEKDKKKKDKDEKDIDKEKRKDKDKDKSKQKLKDRKKGKHASSEGLDIGEEQPVFGVSLHLAVERSCCHDGIELPLVVRDCIDYVEEHGMNVEGLYKVPGVKSKVQYLKKLYNHREPVNISEFEPTVATSLLILFLRELPEPVLENSETISRFEQAASTKDVAQREAQLAQLTQQLPECNRILLAWVILHLDHVTVREKTTKMNAQTISMTLSPALQMSHRLLLALLFHCKALFPNVQLTKYVPPLSSGSTNLPDSVEGIAAELSKQESLLSQIHMQMNAGFVTKSREEQLWEVQRMITQLKRKYKTVQKLEGATQKSLDEEIKPTDNVPIESTSQKPKPVDEDLGQVKPDSQPSNNATLMKKDSKLHSAEEVKEKCSCSAGTSSSHVAQNGQSVNVQEKDAIDSVDTAMVTPQSKESENITPNDKANEPEEEDVIDKLRERLIHEELLNTQALLKSRISQERNEIKRLMEMLTERGTEKKKPKERIHSPNEAEMTAMIQLVKENQLLEKKMTTLIRSIIEEKDACVELRVQLAVHQLMAKT</sequence>
<evidence type="ECO:0000256" key="2">
    <source>
        <dbReference type="SAM" id="MobiDB-lite"/>
    </source>
</evidence>
<evidence type="ECO:0000259" key="3">
    <source>
        <dbReference type="PROSITE" id="PS50238"/>
    </source>
</evidence>
<organism evidence="4 5">
    <name type="scientific">Lasius niger</name>
    <name type="common">Black garden ant</name>
    <dbReference type="NCBI Taxonomy" id="67767"/>
    <lineage>
        <taxon>Eukaryota</taxon>
        <taxon>Metazoa</taxon>
        <taxon>Ecdysozoa</taxon>
        <taxon>Arthropoda</taxon>
        <taxon>Hexapoda</taxon>
        <taxon>Insecta</taxon>
        <taxon>Pterygota</taxon>
        <taxon>Neoptera</taxon>
        <taxon>Endopterygota</taxon>
        <taxon>Hymenoptera</taxon>
        <taxon>Apocrita</taxon>
        <taxon>Aculeata</taxon>
        <taxon>Formicoidea</taxon>
        <taxon>Formicidae</taxon>
        <taxon>Formicinae</taxon>
        <taxon>Lasius</taxon>
        <taxon>Lasius</taxon>
    </lineage>
</organism>
<dbReference type="InterPro" id="IPR008936">
    <property type="entry name" value="Rho_GTPase_activation_prot"/>
</dbReference>
<dbReference type="InterPro" id="IPR039767">
    <property type="entry name" value="RALBP1"/>
</dbReference>
<feature type="compositionally biased region" description="Polar residues" evidence="2">
    <location>
        <begin position="489"/>
        <end position="506"/>
    </location>
</feature>
<dbReference type="Pfam" id="PF20924">
    <property type="entry name" value="RLIP76_Ral-bd"/>
    <property type="match status" value="1"/>
</dbReference>
<feature type="compositionally biased region" description="Basic and acidic residues" evidence="2">
    <location>
        <begin position="90"/>
        <end position="140"/>
    </location>
</feature>
<dbReference type="PANTHER" id="PTHR12783">
    <property type="entry name" value="RALA BINDING PROTEIN 1 RALBP1"/>
    <property type="match status" value="1"/>
</dbReference>
<dbReference type="Gene3D" id="1.10.555.10">
    <property type="entry name" value="Rho GTPase activation protein"/>
    <property type="match status" value="1"/>
</dbReference>
<dbReference type="SUPFAM" id="SSF48350">
    <property type="entry name" value="GTPase activation domain, GAP"/>
    <property type="match status" value="1"/>
</dbReference>
<feature type="domain" description="Rho-GAP" evidence="3">
    <location>
        <begin position="166"/>
        <end position="363"/>
    </location>
</feature>
<feature type="region of interest" description="Disordered" evidence="2">
    <location>
        <begin position="519"/>
        <end position="541"/>
    </location>
</feature>
<feature type="compositionally biased region" description="Polar residues" evidence="2">
    <location>
        <begin position="520"/>
        <end position="534"/>
    </location>
</feature>
<evidence type="ECO:0000313" key="4">
    <source>
        <dbReference type="EMBL" id="KMQ87339.1"/>
    </source>
</evidence>
<dbReference type="GO" id="GO:0007264">
    <property type="term" value="P:small GTPase-mediated signal transduction"/>
    <property type="evidence" value="ECO:0007669"/>
    <property type="project" value="InterPro"/>
</dbReference>
<accession>A0A0J7KAN1</accession>
<evidence type="ECO:0000256" key="1">
    <source>
        <dbReference type="ARBA" id="ARBA00022468"/>
    </source>
</evidence>
<dbReference type="AlphaFoldDB" id="A0A0J7KAN1"/>
<dbReference type="Gene3D" id="1.20.58.90">
    <property type="match status" value="1"/>
</dbReference>
<dbReference type="InterPro" id="IPR049041">
    <property type="entry name" value="RalBP1-like_Ral-bd"/>
</dbReference>
<dbReference type="PaxDb" id="67767-A0A0J7KAN1"/>
<name>A0A0J7KAN1_LASNI</name>
<feature type="region of interest" description="Disordered" evidence="2">
    <location>
        <begin position="489"/>
        <end position="508"/>
    </location>
</feature>